<reference evidence="1" key="1">
    <citation type="journal article" date="2021" name="Proc. Natl. Acad. Sci. U.S.A.">
        <title>A Catalog of Tens of Thousands of Viruses from Human Metagenomes Reveals Hidden Associations with Chronic Diseases.</title>
        <authorList>
            <person name="Tisza M.J."/>
            <person name="Buck C.B."/>
        </authorList>
    </citation>
    <scope>NUCLEOTIDE SEQUENCE</scope>
    <source>
        <strain evidence="1">CtWpE22</strain>
    </source>
</reference>
<accession>A0A8S5R8H2</accession>
<dbReference type="SUPFAM" id="SSF56563">
    <property type="entry name" value="Major capsid protein gp5"/>
    <property type="match status" value="1"/>
</dbReference>
<proteinExistence type="predicted"/>
<sequence length="334" mass="36359">MTYDSIKLEKGMYHVAGKSFTQVLEELDPSENYAGSDLEGLDAYQRQLKRYGIRVAGSGSDMVEKFFSTADSSALFPEYISRAVAQGIHDADSLNEIIATRTLINGMDYRSITIPCDEETQELKQVAEGAAIPTTTIKKQEKLVKLTKRGRMLEASYEAIRFQKLDLFTIALKQIGAYIAKSQFGDAVKVLLDGDGNSNPAAEVEMGSDSFGYTDLVKLWNELGDFKMNAIVAGTDAMGKILNLDEVKDATAGLNFHGTGKLVTPLGATLVKSSTLDSNLLLALDKTCALEMICAGDVLVEYDKLIDRQLERAAITSIAGFSKIFSGAVRKMSI</sequence>
<dbReference type="Pfam" id="PF25209">
    <property type="entry name" value="Phage_capsid_4"/>
    <property type="match status" value="1"/>
</dbReference>
<evidence type="ECO:0000313" key="1">
    <source>
        <dbReference type="EMBL" id="DAE27276.1"/>
    </source>
</evidence>
<organism evidence="1">
    <name type="scientific">virus sp. ctWpE22</name>
    <dbReference type="NCBI Taxonomy" id="2826805"/>
    <lineage>
        <taxon>Viruses</taxon>
    </lineage>
</organism>
<protein>
    <submittedName>
        <fullName evidence="1">Major capsid protein</fullName>
    </submittedName>
</protein>
<dbReference type="EMBL" id="BK015834">
    <property type="protein sequence ID" value="DAE27276.1"/>
    <property type="molecule type" value="Genomic_DNA"/>
</dbReference>
<name>A0A8S5R8H2_9VIRU</name>